<evidence type="ECO:0000313" key="2">
    <source>
        <dbReference type="Proteomes" id="UP000255297"/>
    </source>
</evidence>
<dbReference type="Proteomes" id="UP000255297">
    <property type="component" value="Unassembled WGS sequence"/>
</dbReference>
<accession>A0A378LRF6</accession>
<evidence type="ECO:0000313" key="1">
    <source>
        <dbReference type="EMBL" id="STY29496.1"/>
    </source>
</evidence>
<dbReference type="EMBL" id="UGPB01000001">
    <property type="protein sequence ID" value="STY29496.1"/>
    <property type="molecule type" value="Genomic_DNA"/>
</dbReference>
<organism evidence="1 2">
    <name type="scientific">Legionella wadsworthii</name>
    <dbReference type="NCBI Taxonomy" id="28088"/>
    <lineage>
        <taxon>Bacteria</taxon>
        <taxon>Pseudomonadati</taxon>
        <taxon>Pseudomonadota</taxon>
        <taxon>Gammaproteobacteria</taxon>
        <taxon>Legionellales</taxon>
        <taxon>Legionellaceae</taxon>
        <taxon>Legionella</taxon>
    </lineage>
</organism>
<proteinExistence type="predicted"/>
<gene>
    <name evidence="1" type="ORF">NCTC11532_01683</name>
</gene>
<dbReference type="RefSeq" id="WP_031565443.1">
    <property type="nucleotide sequence ID" value="NZ_CAAAIS010000003.1"/>
</dbReference>
<dbReference type="OrthoDB" id="5654142at2"/>
<dbReference type="AlphaFoldDB" id="A0A378LRF6"/>
<name>A0A378LRF6_9GAMM</name>
<reference evidence="1 2" key="1">
    <citation type="submission" date="2018-06" db="EMBL/GenBank/DDBJ databases">
        <authorList>
            <consortium name="Pathogen Informatics"/>
            <person name="Doyle S."/>
        </authorList>
    </citation>
    <scope>NUCLEOTIDE SEQUENCE [LARGE SCALE GENOMIC DNA]</scope>
    <source>
        <strain evidence="1 2">NCTC11532</strain>
    </source>
</reference>
<protein>
    <submittedName>
        <fullName evidence="1">Uncharacterized protein</fullName>
    </submittedName>
</protein>
<keyword evidence="2" id="KW-1185">Reference proteome</keyword>
<sequence length="138" mass="16488">MFTPIEKNLKQKYVHLIQNAIELHSRVNECRDLVLASLKNDKFEPIEIKKMQEINWNLFLLEMEVGSQRDQLKYSSYLNIKSLNAHFDRYEEYSATFRSVVQEMQATNSLSKFQNDKDNWFDWDYSEDITSSESFSLK</sequence>